<dbReference type="SUPFAM" id="SSF57889">
    <property type="entry name" value="Cysteine-rich domain"/>
    <property type="match status" value="1"/>
</dbReference>
<name>A0A7J9J082_9ROSI</name>
<reference evidence="3 4" key="1">
    <citation type="journal article" date="2019" name="Genome Biol. Evol.">
        <title>Insights into the evolution of the New World diploid cottons (Gossypium, subgenus Houzingenia) based on genome sequencing.</title>
        <authorList>
            <person name="Grover C.E."/>
            <person name="Arick M.A. 2nd"/>
            <person name="Thrash A."/>
            <person name="Conover J.L."/>
            <person name="Sanders W.S."/>
            <person name="Peterson D.G."/>
            <person name="Frelichowski J.E."/>
            <person name="Scheffler J.A."/>
            <person name="Scheffler B.E."/>
            <person name="Wendel J.F."/>
        </authorList>
    </citation>
    <scope>NUCLEOTIDE SEQUENCE [LARGE SCALE GENOMIC DNA]</scope>
    <source>
        <strain evidence="3">6</strain>
        <tissue evidence="3">Leaf</tissue>
    </source>
</reference>
<dbReference type="InterPro" id="IPR004146">
    <property type="entry name" value="DC1"/>
</dbReference>
<keyword evidence="4" id="KW-1185">Reference proteome</keyword>
<dbReference type="EMBL" id="JABFAE010000005">
    <property type="protein sequence ID" value="MBA0827533.1"/>
    <property type="molecule type" value="Genomic_DNA"/>
</dbReference>
<comment type="caution">
    <text evidence="3">The sequence shown here is derived from an EMBL/GenBank/DDBJ whole genome shotgun (WGS) entry which is preliminary data.</text>
</comment>
<proteinExistence type="predicted"/>
<dbReference type="PANTHER" id="PTHR32410:SF169">
    <property type="entry name" value="C1 DOMAIN FAMILY PROTEIN, PUTATIVE-RELATED"/>
    <property type="match status" value="1"/>
</dbReference>
<accession>A0A7J9J082</accession>
<sequence length="105" mass="12487">MLLPTRVRHKCDEHLLALTYHKITDYLEHHYCDICERKRDPKSWFYHCTTCDTSAHVKCVLEPECNYLVHCGFYLHKVRAKAPLELNHPFHLNHPLLMQNAPYSS</sequence>
<feature type="domain" description="DC1" evidence="2">
    <location>
        <begin position="11"/>
        <end position="60"/>
    </location>
</feature>
<dbReference type="Pfam" id="PF03107">
    <property type="entry name" value="C1_2"/>
    <property type="match status" value="1"/>
</dbReference>
<dbReference type="Proteomes" id="UP000593575">
    <property type="component" value="Unassembled WGS sequence"/>
</dbReference>
<evidence type="ECO:0000313" key="4">
    <source>
        <dbReference type="Proteomes" id="UP000593575"/>
    </source>
</evidence>
<organism evidence="3 4">
    <name type="scientific">Gossypium armourianum</name>
    <dbReference type="NCBI Taxonomy" id="34283"/>
    <lineage>
        <taxon>Eukaryota</taxon>
        <taxon>Viridiplantae</taxon>
        <taxon>Streptophyta</taxon>
        <taxon>Embryophyta</taxon>
        <taxon>Tracheophyta</taxon>
        <taxon>Spermatophyta</taxon>
        <taxon>Magnoliopsida</taxon>
        <taxon>eudicotyledons</taxon>
        <taxon>Gunneridae</taxon>
        <taxon>Pentapetalae</taxon>
        <taxon>rosids</taxon>
        <taxon>malvids</taxon>
        <taxon>Malvales</taxon>
        <taxon>Malvaceae</taxon>
        <taxon>Malvoideae</taxon>
        <taxon>Gossypium</taxon>
    </lineage>
</organism>
<dbReference type="AlphaFoldDB" id="A0A7J9J082"/>
<evidence type="ECO:0000259" key="2">
    <source>
        <dbReference type="Pfam" id="PF03107"/>
    </source>
</evidence>
<keyword evidence="1" id="KW-0677">Repeat</keyword>
<dbReference type="PANTHER" id="PTHR32410">
    <property type="entry name" value="CYSTEINE/HISTIDINE-RICH C1 DOMAIN FAMILY PROTEIN"/>
    <property type="match status" value="1"/>
</dbReference>
<feature type="non-terminal residue" evidence="3">
    <location>
        <position position="105"/>
    </location>
</feature>
<protein>
    <recommendedName>
        <fullName evidence="2">DC1 domain-containing protein</fullName>
    </recommendedName>
</protein>
<dbReference type="InterPro" id="IPR046349">
    <property type="entry name" value="C1-like_sf"/>
</dbReference>
<gene>
    <name evidence="3" type="ORF">Goarm_012309</name>
</gene>
<dbReference type="InterPro" id="IPR053192">
    <property type="entry name" value="Vacuole_Formation_Reg"/>
</dbReference>
<evidence type="ECO:0000313" key="3">
    <source>
        <dbReference type="EMBL" id="MBA0827533.1"/>
    </source>
</evidence>
<evidence type="ECO:0000256" key="1">
    <source>
        <dbReference type="ARBA" id="ARBA00022737"/>
    </source>
</evidence>